<keyword evidence="1" id="KW-0732">Signal</keyword>
<feature type="domain" description="SH3b" evidence="2">
    <location>
        <begin position="48"/>
        <end position="106"/>
    </location>
</feature>
<protein>
    <submittedName>
        <fullName evidence="3">SH3 domain-containing protein</fullName>
    </submittedName>
</protein>
<dbReference type="EMBL" id="WRXN01000005">
    <property type="protein sequence ID" value="MVT09355.1"/>
    <property type="molecule type" value="Genomic_DNA"/>
</dbReference>
<proteinExistence type="predicted"/>
<dbReference type="InterPro" id="IPR003646">
    <property type="entry name" value="SH3-like_bac-type"/>
</dbReference>
<dbReference type="Gene3D" id="2.30.30.40">
    <property type="entry name" value="SH3 Domains"/>
    <property type="match status" value="1"/>
</dbReference>
<feature type="signal peptide" evidence="1">
    <location>
        <begin position="1"/>
        <end position="20"/>
    </location>
</feature>
<organism evidence="3 4">
    <name type="scientific">Chitinophaga tropicalis</name>
    <dbReference type="NCBI Taxonomy" id="2683588"/>
    <lineage>
        <taxon>Bacteria</taxon>
        <taxon>Pseudomonadati</taxon>
        <taxon>Bacteroidota</taxon>
        <taxon>Chitinophagia</taxon>
        <taxon>Chitinophagales</taxon>
        <taxon>Chitinophagaceae</taxon>
        <taxon>Chitinophaga</taxon>
    </lineage>
</organism>
<accession>A0A7K1U5X3</accession>
<gene>
    <name evidence="3" type="ORF">GO493_13880</name>
</gene>
<evidence type="ECO:0000313" key="3">
    <source>
        <dbReference type="EMBL" id="MVT09355.1"/>
    </source>
</evidence>
<sequence length="279" mass="31171">MIKHWTLSVLMFMTLAPVFAQTEDNEESYYNLWNPQPGATMVVFADKAYIRTEPSLQGSIADSLTPGTTVTAIQQTGRNIVVKGITAPWLKISYNREGKAKEGYVWLGLLALGRYTTENTDIIYGLERGYTVDDFFRYNLRVKAIDANLRVLDMKEKAIDGESSASTEGKLLGDLGLENTKNILRIYFSGDACGLPTNYYYFGWTGTNFLELPGKMSVGDAGAYYHSETLLFPKEAGGQPGKIIRLTEDEEVGEDGETVAKKTYSREVYLWDGRQAVKQ</sequence>
<name>A0A7K1U5X3_9BACT</name>
<dbReference type="Proteomes" id="UP000461730">
    <property type="component" value="Unassembled WGS sequence"/>
</dbReference>
<reference evidence="3 4" key="1">
    <citation type="submission" date="2019-12" db="EMBL/GenBank/DDBJ databases">
        <title>Chitinophaga sp. strain ysch24 (GDMCC 1.1355), whole genome shotgun sequence.</title>
        <authorList>
            <person name="Zhang X."/>
        </authorList>
    </citation>
    <scope>NUCLEOTIDE SEQUENCE [LARGE SCALE GENOMIC DNA]</scope>
    <source>
        <strain evidence="4">ysch24</strain>
    </source>
</reference>
<dbReference type="AlphaFoldDB" id="A0A7K1U5X3"/>
<dbReference type="Pfam" id="PF08239">
    <property type="entry name" value="SH3_3"/>
    <property type="match status" value="1"/>
</dbReference>
<evidence type="ECO:0000259" key="2">
    <source>
        <dbReference type="Pfam" id="PF08239"/>
    </source>
</evidence>
<dbReference type="RefSeq" id="WP_157306789.1">
    <property type="nucleotide sequence ID" value="NZ_WRXN01000005.1"/>
</dbReference>
<comment type="caution">
    <text evidence="3">The sequence shown here is derived from an EMBL/GenBank/DDBJ whole genome shotgun (WGS) entry which is preliminary data.</text>
</comment>
<evidence type="ECO:0000313" key="4">
    <source>
        <dbReference type="Proteomes" id="UP000461730"/>
    </source>
</evidence>
<feature type="chain" id="PRO_5029846840" evidence="1">
    <location>
        <begin position="21"/>
        <end position="279"/>
    </location>
</feature>
<evidence type="ECO:0000256" key="1">
    <source>
        <dbReference type="SAM" id="SignalP"/>
    </source>
</evidence>
<keyword evidence="4" id="KW-1185">Reference proteome</keyword>